<evidence type="ECO:0000256" key="10">
    <source>
        <dbReference type="SAM" id="Phobius"/>
    </source>
</evidence>
<name>A0A7J6QF71_PEROL</name>
<evidence type="ECO:0000256" key="9">
    <source>
        <dbReference type="SAM" id="MobiDB-lite"/>
    </source>
</evidence>
<evidence type="ECO:0000256" key="5">
    <source>
        <dbReference type="ARBA" id="ARBA00022989"/>
    </source>
</evidence>
<evidence type="ECO:0000256" key="2">
    <source>
        <dbReference type="ARBA" id="ARBA00022448"/>
    </source>
</evidence>
<feature type="transmembrane region" description="Helical" evidence="10">
    <location>
        <begin position="315"/>
        <end position="334"/>
    </location>
</feature>
<evidence type="ECO:0000313" key="12">
    <source>
        <dbReference type="EMBL" id="KAF4751220.1"/>
    </source>
</evidence>
<feature type="transmembrane region" description="Helical" evidence="10">
    <location>
        <begin position="6"/>
        <end position="37"/>
    </location>
</feature>
<dbReference type="EMBL" id="JABANO010006776">
    <property type="protein sequence ID" value="KAF4751220.1"/>
    <property type="molecule type" value="Genomic_DNA"/>
</dbReference>
<keyword evidence="7 10" id="KW-0472">Membrane</keyword>
<keyword evidence="6" id="KW-0406">Ion transport</keyword>
<accession>A0A7J6QF71</accession>
<proteinExistence type="predicted"/>
<protein>
    <submittedName>
        <fullName evidence="11">Chloride Channel</fullName>
    </submittedName>
</protein>
<feature type="non-terminal residue" evidence="11">
    <location>
        <position position="1"/>
    </location>
</feature>
<dbReference type="Proteomes" id="UP000574390">
    <property type="component" value="Unassembled WGS sequence"/>
</dbReference>
<dbReference type="GO" id="GO:0016020">
    <property type="term" value="C:membrane"/>
    <property type="evidence" value="ECO:0007669"/>
    <property type="project" value="UniProtKB-SubCell"/>
</dbReference>
<keyword evidence="3 10" id="KW-0812">Transmembrane</keyword>
<evidence type="ECO:0000313" key="14">
    <source>
        <dbReference type="Proteomes" id="UP000574390"/>
    </source>
</evidence>
<dbReference type="Pfam" id="PF00654">
    <property type="entry name" value="Voltage_CLC"/>
    <property type="match status" value="1"/>
</dbReference>
<gene>
    <name evidence="11" type="primary">CLH-4_5</name>
    <name evidence="12" type="synonym">CLH-4_9</name>
    <name evidence="11" type="ORF">FOZ62_007406</name>
    <name evidence="12" type="ORF">FOZ63_031316</name>
</gene>
<dbReference type="PRINTS" id="PR00762">
    <property type="entry name" value="CLCHANNEL"/>
</dbReference>
<dbReference type="Gene3D" id="3.10.580.10">
    <property type="entry name" value="CBS-domain"/>
    <property type="match status" value="1"/>
</dbReference>
<feature type="compositionally biased region" description="Polar residues" evidence="9">
    <location>
        <begin position="567"/>
        <end position="577"/>
    </location>
</feature>
<dbReference type="EMBL" id="JABANM010030418">
    <property type="protein sequence ID" value="KAF4706276.1"/>
    <property type="molecule type" value="Genomic_DNA"/>
</dbReference>
<evidence type="ECO:0000256" key="7">
    <source>
        <dbReference type="ARBA" id="ARBA00023136"/>
    </source>
</evidence>
<keyword evidence="13" id="KW-1185">Reference proteome</keyword>
<feature type="region of interest" description="Disordered" evidence="9">
    <location>
        <begin position="536"/>
        <end position="596"/>
    </location>
</feature>
<dbReference type="SUPFAM" id="SSF81340">
    <property type="entry name" value="Clc chloride channel"/>
    <property type="match status" value="1"/>
</dbReference>
<evidence type="ECO:0000313" key="13">
    <source>
        <dbReference type="Proteomes" id="UP000553632"/>
    </source>
</evidence>
<dbReference type="InterPro" id="IPR050970">
    <property type="entry name" value="Cl_channel_volt-gated"/>
</dbReference>
<organism evidence="11 14">
    <name type="scientific">Perkinsus olseni</name>
    <name type="common">Perkinsus atlanticus</name>
    <dbReference type="NCBI Taxonomy" id="32597"/>
    <lineage>
        <taxon>Eukaryota</taxon>
        <taxon>Sar</taxon>
        <taxon>Alveolata</taxon>
        <taxon>Perkinsozoa</taxon>
        <taxon>Perkinsea</taxon>
        <taxon>Perkinsida</taxon>
        <taxon>Perkinsidae</taxon>
        <taxon>Perkinsus</taxon>
    </lineage>
</organism>
<evidence type="ECO:0000313" key="11">
    <source>
        <dbReference type="EMBL" id="KAF4706276.1"/>
    </source>
</evidence>
<feature type="transmembrane region" description="Helical" evidence="10">
    <location>
        <begin position="171"/>
        <end position="191"/>
    </location>
</feature>
<evidence type="ECO:0000256" key="3">
    <source>
        <dbReference type="ARBA" id="ARBA00022692"/>
    </source>
</evidence>
<dbReference type="Gene3D" id="1.10.3080.10">
    <property type="entry name" value="Clc chloride channel"/>
    <property type="match status" value="1"/>
</dbReference>
<evidence type="ECO:0000256" key="1">
    <source>
        <dbReference type="ARBA" id="ARBA00004141"/>
    </source>
</evidence>
<dbReference type="AlphaFoldDB" id="A0A7J6QF71"/>
<evidence type="ECO:0000256" key="8">
    <source>
        <dbReference type="ARBA" id="ARBA00023214"/>
    </source>
</evidence>
<comment type="caution">
    <text evidence="11">The sequence shown here is derived from an EMBL/GenBank/DDBJ whole genome shotgun (WGS) entry which is preliminary data.</text>
</comment>
<keyword evidence="8" id="KW-0868">Chloride</keyword>
<evidence type="ECO:0000256" key="4">
    <source>
        <dbReference type="ARBA" id="ARBA00022737"/>
    </source>
</evidence>
<dbReference type="Proteomes" id="UP000553632">
    <property type="component" value="Unassembled WGS sequence"/>
</dbReference>
<keyword evidence="5 10" id="KW-1133">Transmembrane helix</keyword>
<reference evidence="13 14" key="1">
    <citation type="submission" date="2020-04" db="EMBL/GenBank/DDBJ databases">
        <title>Perkinsus olseni comparative genomics.</title>
        <authorList>
            <person name="Bogema D.R."/>
        </authorList>
    </citation>
    <scope>NUCLEOTIDE SEQUENCE [LARGE SCALE GENOMIC DNA]</scope>
    <source>
        <strain evidence="11">ATCC PRA-205</strain>
        <strain evidence="12 13">ATCC PRA-207</strain>
    </source>
</reference>
<dbReference type="InterPro" id="IPR046342">
    <property type="entry name" value="CBS_dom_sf"/>
</dbReference>
<evidence type="ECO:0000256" key="6">
    <source>
        <dbReference type="ARBA" id="ARBA00023065"/>
    </source>
</evidence>
<dbReference type="SUPFAM" id="SSF54631">
    <property type="entry name" value="CBS-domain pair"/>
    <property type="match status" value="1"/>
</dbReference>
<keyword evidence="4" id="KW-0677">Repeat</keyword>
<feature type="transmembrane region" description="Helical" evidence="10">
    <location>
        <begin position="58"/>
        <end position="91"/>
    </location>
</feature>
<keyword evidence="2" id="KW-0813">Transport</keyword>
<dbReference type="InterPro" id="IPR014743">
    <property type="entry name" value="Cl-channel_core"/>
</dbReference>
<dbReference type="GO" id="GO:0005247">
    <property type="term" value="F:voltage-gated chloride channel activity"/>
    <property type="evidence" value="ECO:0007669"/>
    <property type="project" value="TreeGrafter"/>
</dbReference>
<dbReference type="PANTHER" id="PTHR45720">
    <property type="entry name" value="CHLORIDE CHANNEL PROTEIN 2"/>
    <property type="match status" value="1"/>
</dbReference>
<dbReference type="InterPro" id="IPR001807">
    <property type="entry name" value="ClC"/>
</dbReference>
<sequence length="1141" mass="125365">TLISKVIGLGCGLAAGLVIGSEGPFVHISGCIANALSRYLPEKQFRRYYTYETFRLQLLAVAVSTGVTATFGAPVGGVIFAVEVTAVYFFVSNLPRAFYSSICCVLVYRITRESGLVDLFEVEDMPDWSLHWELAIFCILAAVCGVVAGLLVHCIGYINRYTTKLPPVWRFFWAASVVSAVAGISCGLPILKRLDKKLLTLLFAPDDDPSREYNDSMHSVGELAALLGVKCATFILSLSCSIPAGVFTPTFVIGALCGRFTGVAMHQLLPDADLASPALYSLIGAVSVTAGVTRTVSVAVIAFELTAQIHNMTPILLCTLISYTVSAMLTISIYDVLLHLRNLPYLPHLRRSDLYHQTCRGLIIPINRSFCIAESTHGGGLGASTDHDGVDASLSDGYDAALRLPKGCDKVPVVSYGGDGTMMHLKGKLLLVYADSDTPLAIEESQIPEDMPDSEVRDILSLRPLELDSLLTKVGKATDWSPVVVPETLPVARVQYLFTMLRLKSVFVTQAGTNNLVGVVTKECFDASAEELIEWGEGRPQGGSSYRPPPRPGSYSRSWAEDWQLSYGASSQPSSDGHSAPAAIGEDSRRWAPPGDIEAPVTIDTVLWEDSSSSAPSDTKPPFNLNCRQLLRAARLLSRESEISPLRWLEVSDGTLDLVKRRTGIRLVEALEVGRLMALSNVADTSLKSALSEWVAENRDEDTVGTETVLQEALLATEVLGSDDPACMKACRRILRRAKDMNPGDLVVAWSLLSEASLSYREWSLLLLSTLSRVQPMTFIQAAQIATVLVETRSQEWQQQVDNADLVITLNSILASHQASLCDSLPLPSLLRVLETMAAVEAAPSEFCNQQRMLEQALLERIKGWQGDLPRRLDCGPLVRLLGRYLEKTHLERIAQWAALNAKRRSIMTAEDLLLIRDKCMEVGLEDTSVIDEALRWWLCFKWKYDAAGKHAADDDGDVSRDRRRSLLMSLILSVNVHAQPPICTRLFLRMFGEEVLQHPDYAEGQLITVLLETREAMTVVSQTTKRILEEIDRMTAEAVPLIEKELGDVKFLFVDPSTLRLCESSGEEVSSLDFDPFDERLTRKLGFSVVELGCCRALAAPGFGARLQVAYLLLYGHPIETGHVVPILRRAFEPPPELSF</sequence>
<dbReference type="PANTHER" id="PTHR45720:SF10">
    <property type="entry name" value="CHLORIDE CHANNEL PROTEIN 2"/>
    <property type="match status" value="1"/>
</dbReference>
<comment type="subcellular location">
    <subcellularLocation>
        <location evidence="1">Membrane</location>
        <topology evidence="1">Multi-pass membrane protein</topology>
    </subcellularLocation>
</comment>
<feature type="transmembrane region" description="Helical" evidence="10">
    <location>
        <begin position="134"/>
        <end position="159"/>
    </location>
</feature>